<evidence type="ECO:0000259" key="2">
    <source>
        <dbReference type="PROSITE" id="PS51272"/>
    </source>
</evidence>
<dbReference type="PANTHER" id="PTHR43308:SF5">
    <property type="entry name" value="S-LAYER PROTEIN _ PEPTIDOGLYCAN ENDO-BETA-N-ACETYLGLUCOSAMINIDASE"/>
    <property type="match status" value="1"/>
</dbReference>
<sequence>MNKKVTVSLCVALVLANLQCLSLKSSAEIQPTDFNDIAGHWAKSTIMAAVDKGYVSGYPGELFKPDLEISRAEFVKLVVSSLGLTEDMITSDNDEWYASYVQTAEEQKLYSTSDFENSEESWRAKITRKEMARIAARAVGENTDDDDKWFYLATKKGLITGLGQGQLGEKVTTTRAQAVTIIERVLKSREGAVLPVDKYAVSTAELAWHGTNIFSVMPEVFVTNEKQLNGKPVEELWREDLMVVDPGNGKYKGELEALIAIDLEDPNDPNLKLLPPLEEVKWDYFGSQYNGIPTKYIPVNKLPASYFLLFIGKEVYNSDSNLYYSDPNGPAHGIHGIESPDRDAFFQGELNGIGNLFHRKFADINGYILPKKGWTQGIHPIEIRIYTPVRSKYGYKSNTLLKINGPFIKNTQGDED</sequence>
<organism evidence="3 4">
    <name type="scientific">Fontibacillus phaseoli</name>
    <dbReference type="NCBI Taxonomy" id="1416533"/>
    <lineage>
        <taxon>Bacteria</taxon>
        <taxon>Bacillati</taxon>
        <taxon>Bacillota</taxon>
        <taxon>Bacilli</taxon>
        <taxon>Bacillales</taxon>
        <taxon>Paenibacillaceae</taxon>
        <taxon>Fontibacillus</taxon>
    </lineage>
</organism>
<keyword evidence="1" id="KW-0732">Signal</keyword>
<evidence type="ECO:0000313" key="3">
    <source>
        <dbReference type="EMBL" id="RCX23067.1"/>
    </source>
</evidence>
<dbReference type="PANTHER" id="PTHR43308">
    <property type="entry name" value="OUTER MEMBRANE PROTEIN ALPHA-RELATED"/>
    <property type="match status" value="1"/>
</dbReference>
<feature type="domain" description="SLH" evidence="2">
    <location>
        <begin position="29"/>
        <end position="92"/>
    </location>
</feature>
<evidence type="ECO:0000256" key="1">
    <source>
        <dbReference type="SAM" id="SignalP"/>
    </source>
</evidence>
<proteinExistence type="predicted"/>
<protein>
    <submittedName>
        <fullName evidence="3">S-layer family protein</fullName>
    </submittedName>
</protein>
<dbReference type="Pfam" id="PF00395">
    <property type="entry name" value="SLH"/>
    <property type="match status" value="1"/>
</dbReference>
<dbReference type="AlphaFoldDB" id="A0A369BRH9"/>
<dbReference type="InterPro" id="IPR001119">
    <property type="entry name" value="SLH_dom"/>
</dbReference>
<dbReference type="Proteomes" id="UP000253090">
    <property type="component" value="Unassembled WGS sequence"/>
</dbReference>
<dbReference type="InterPro" id="IPR051465">
    <property type="entry name" value="Cell_Envelope_Struct_Comp"/>
</dbReference>
<feature type="signal peptide" evidence="1">
    <location>
        <begin position="1"/>
        <end position="27"/>
    </location>
</feature>
<reference evidence="3 4" key="1">
    <citation type="submission" date="2018-07" db="EMBL/GenBank/DDBJ databases">
        <title>Genomic Encyclopedia of Type Strains, Phase III (KMG-III): the genomes of soil and plant-associated and newly described type strains.</title>
        <authorList>
            <person name="Whitman W."/>
        </authorList>
    </citation>
    <scope>NUCLEOTIDE SEQUENCE [LARGE SCALE GENOMIC DNA]</scope>
    <source>
        <strain evidence="3 4">CECT 8333</strain>
    </source>
</reference>
<keyword evidence="4" id="KW-1185">Reference proteome</keyword>
<evidence type="ECO:0000313" key="4">
    <source>
        <dbReference type="Proteomes" id="UP000253090"/>
    </source>
</evidence>
<name>A0A369BRH9_9BACL</name>
<feature type="chain" id="PRO_5016818134" evidence="1">
    <location>
        <begin position="28"/>
        <end position="416"/>
    </location>
</feature>
<accession>A0A369BRH9</accession>
<comment type="caution">
    <text evidence="3">The sequence shown here is derived from an EMBL/GenBank/DDBJ whole genome shotgun (WGS) entry which is preliminary data.</text>
</comment>
<dbReference type="PROSITE" id="PS51272">
    <property type="entry name" value="SLH"/>
    <property type="match status" value="1"/>
</dbReference>
<gene>
    <name evidence="3" type="ORF">DFP94_101659</name>
</gene>
<dbReference type="EMBL" id="QPJW01000001">
    <property type="protein sequence ID" value="RCX23067.1"/>
    <property type="molecule type" value="Genomic_DNA"/>
</dbReference>
<dbReference type="OrthoDB" id="5845122at2"/>
<dbReference type="RefSeq" id="WP_114494986.1">
    <property type="nucleotide sequence ID" value="NZ_QPJW01000001.1"/>
</dbReference>